<organism evidence="2">
    <name type="scientific">marine sediment metagenome</name>
    <dbReference type="NCBI Taxonomy" id="412755"/>
    <lineage>
        <taxon>unclassified sequences</taxon>
        <taxon>metagenomes</taxon>
        <taxon>ecological metagenomes</taxon>
    </lineage>
</organism>
<evidence type="ECO:0000313" key="2">
    <source>
        <dbReference type="EMBL" id="KKM06191.1"/>
    </source>
</evidence>
<name>A0A0F9JKB3_9ZZZZ</name>
<dbReference type="EMBL" id="LAZR01016053">
    <property type="protein sequence ID" value="KKM06191.1"/>
    <property type="molecule type" value="Genomic_DNA"/>
</dbReference>
<comment type="caution">
    <text evidence="2">The sequence shown here is derived from an EMBL/GenBank/DDBJ whole genome shotgun (WGS) entry which is preliminary data.</text>
</comment>
<evidence type="ECO:0000256" key="1">
    <source>
        <dbReference type="SAM" id="MobiDB-lite"/>
    </source>
</evidence>
<gene>
    <name evidence="2" type="ORF">LCGC14_1746520</name>
</gene>
<dbReference type="AlphaFoldDB" id="A0A0F9JKB3"/>
<protein>
    <submittedName>
        <fullName evidence="2">Uncharacterized protein</fullName>
    </submittedName>
</protein>
<accession>A0A0F9JKB3</accession>
<sequence>MGGFFIRPKSSTRDATGGRDHVEAIGVVQSYENEYMEETGHAPEDVNSGAIHRRGGGRRPGPGNLPGVK</sequence>
<reference evidence="2" key="1">
    <citation type="journal article" date="2015" name="Nature">
        <title>Complex archaea that bridge the gap between prokaryotes and eukaryotes.</title>
        <authorList>
            <person name="Spang A."/>
            <person name="Saw J.H."/>
            <person name="Jorgensen S.L."/>
            <person name="Zaremba-Niedzwiedzka K."/>
            <person name="Martijn J."/>
            <person name="Lind A.E."/>
            <person name="van Eijk R."/>
            <person name="Schleper C."/>
            <person name="Guy L."/>
            <person name="Ettema T.J."/>
        </authorList>
    </citation>
    <scope>NUCLEOTIDE SEQUENCE</scope>
</reference>
<proteinExistence type="predicted"/>
<feature type="region of interest" description="Disordered" evidence="1">
    <location>
        <begin position="37"/>
        <end position="69"/>
    </location>
</feature>